<dbReference type="PANTHER" id="PTHR16943:SF8">
    <property type="entry name" value="2-METHYLCITRATE DEHYDRATASE"/>
    <property type="match status" value="1"/>
</dbReference>
<dbReference type="InterPro" id="IPR042183">
    <property type="entry name" value="MmgE/PrpD_sf_1"/>
</dbReference>
<feature type="domain" description="MmgE/PrpD N-terminal" evidence="2">
    <location>
        <begin position="11"/>
        <end position="242"/>
    </location>
</feature>
<dbReference type="Pfam" id="PF19305">
    <property type="entry name" value="MmgE_PrpD_C"/>
    <property type="match status" value="1"/>
</dbReference>
<name>A0A1H7XRL8_9RHOB</name>
<sequence>MAFIDDIIDLAQMPTQEISAAALTLARFSLLDWAVCGRAGISEPLSGKLRQLAEREAGTAAASVFGAAQAPARMAALVNGATSHALDFDDTHFAHIGHLSVGIYPAAFAVGETRDLTAREVITAFAVGAEAAIRIGIVLGTKHYNHGFHQTATAGAFGATVAAGRLFGLSDAQMRNAIGLCATRASGLKSQFGTMGKPYNAGIAASNGVECAQLAALDFTSAEDALMGEQGFVATHCQGGDVATAWATPPRERFLFEDNKYKLHACCHGLHAMIEALLVLDLKGRDLAEVAALEVRTNPRWLRVCDKKRPATGLEVKFSYAWLAGMTLRGDTTGSDRSYSDAVAGDPNLAEFANKVTVTGDADLTDTQVAGAVRFADGTSLPLAFDLMAPLPPDVLETKLRDKAVAVLADAGAAIWDRLDVLPEMTARDAGKILIS</sequence>
<dbReference type="PANTHER" id="PTHR16943">
    <property type="entry name" value="2-METHYLCITRATE DEHYDRATASE-RELATED"/>
    <property type="match status" value="1"/>
</dbReference>
<dbReference type="OrthoDB" id="9795089at2"/>
<evidence type="ECO:0000256" key="1">
    <source>
        <dbReference type="ARBA" id="ARBA00006174"/>
    </source>
</evidence>
<dbReference type="SUPFAM" id="SSF103378">
    <property type="entry name" value="2-methylcitrate dehydratase PrpD"/>
    <property type="match status" value="1"/>
</dbReference>
<evidence type="ECO:0000313" key="5">
    <source>
        <dbReference type="Proteomes" id="UP000199582"/>
    </source>
</evidence>
<dbReference type="RefSeq" id="WP_093039340.1">
    <property type="nucleotide sequence ID" value="NZ_FOAG01000023.1"/>
</dbReference>
<dbReference type="EMBL" id="FOAG01000023">
    <property type="protein sequence ID" value="SEM36401.1"/>
    <property type="molecule type" value="Genomic_DNA"/>
</dbReference>
<accession>A0A1H7XRL8</accession>
<evidence type="ECO:0000259" key="2">
    <source>
        <dbReference type="Pfam" id="PF03972"/>
    </source>
</evidence>
<feature type="domain" description="MmgE/PrpD C-terminal" evidence="3">
    <location>
        <begin position="264"/>
        <end position="368"/>
    </location>
</feature>
<dbReference type="InterPro" id="IPR042188">
    <property type="entry name" value="MmgE/PrpD_sf_2"/>
</dbReference>
<gene>
    <name evidence="4" type="ORF">SAMN05443999_12311</name>
</gene>
<keyword evidence="5" id="KW-1185">Reference proteome</keyword>
<evidence type="ECO:0000259" key="3">
    <source>
        <dbReference type="Pfam" id="PF19305"/>
    </source>
</evidence>
<dbReference type="GO" id="GO:0016829">
    <property type="term" value="F:lyase activity"/>
    <property type="evidence" value="ECO:0007669"/>
    <property type="project" value="InterPro"/>
</dbReference>
<organism evidence="4 5">
    <name type="scientific">Roseovarius azorensis</name>
    <dbReference type="NCBI Taxonomy" id="1287727"/>
    <lineage>
        <taxon>Bacteria</taxon>
        <taxon>Pseudomonadati</taxon>
        <taxon>Pseudomonadota</taxon>
        <taxon>Alphaproteobacteria</taxon>
        <taxon>Rhodobacterales</taxon>
        <taxon>Roseobacteraceae</taxon>
        <taxon>Roseovarius</taxon>
    </lineage>
</organism>
<dbReference type="Pfam" id="PF03972">
    <property type="entry name" value="MmgE_PrpD_N"/>
    <property type="match status" value="1"/>
</dbReference>
<evidence type="ECO:0000313" key="4">
    <source>
        <dbReference type="EMBL" id="SEM36401.1"/>
    </source>
</evidence>
<proteinExistence type="inferred from homology"/>
<dbReference type="InterPro" id="IPR045336">
    <property type="entry name" value="MmgE_PrpD_N"/>
</dbReference>
<dbReference type="InterPro" id="IPR005656">
    <property type="entry name" value="MmgE_PrpD"/>
</dbReference>
<dbReference type="Gene3D" id="1.10.4100.10">
    <property type="entry name" value="2-methylcitrate dehydratase PrpD"/>
    <property type="match status" value="1"/>
</dbReference>
<dbReference type="Gene3D" id="3.30.1330.120">
    <property type="entry name" value="2-methylcitrate dehydratase PrpD"/>
    <property type="match status" value="1"/>
</dbReference>
<comment type="similarity">
    <text evidence="1">Belongs to the PrpD family.</text>
</comment>
<protein>
    <submittedName>
        <fullName evidence="4">2-methylcitrate dehydratase PrpD</fullName>
    </submittedName>
</protein>
<dbReference type="AlphaFoldDB" id="A0A1H7XRL8"/>
<dbReference type="Proteomes" id="UP000199582">
    <property type="component" value="Unassembled WGS sequence"/>
</dbReference>
<dbReference type="STRING" id="1287727.SAMN05443999_12311"/>
<dbReference type="InterPro" id="IPR045337">
    <property type="entry name" value="MmgE_PrpD_C"/>
</dbReference>
<dbReference type="InterPro" id="IPR036148">
    <property type="entry name" value="MmgE/PrpD_sf"/>
</dbReference>
<reference evidence="4 5" key="1">
    <citation type="submission" date="2016-10" db="EMBL/GenBank/DDBJ databases">
        <authorList>
            <person name="de Groot N.N."/>
        </authorList>
    </citation>
    <scope>NUCLEOTIDE SEQUENCE [LARGE SCALE GENOMIC DNA]</scope>
    <source>
        <strain evidence="4 5">DSM 100674</strain>
    </source>
</reference>